<dbReference type="Proteomes" id="UP001500630">
    <property type="component" value="Unassembled WGS sequence"/>
</dbReference>
<protein>
    <submittedName>
        <fullName evidence="1">Uncharacterized protein</fullName>
    </submittedName>
</protein>
<organism evidence="1 2">
    <name type="scientific">Nonomuraea rosea</name>
    <dbReference type="NCBI Taxonomy" id="638574"/>
    <lineage>
        <taxon>Bacteria</taxon>
        <taxon>Bacillati</taxon>
        <taxon>Actinomycetota</taxon>
        <taxon>Actinomycetes</taxon>
        <taxon>Streptosporangiales</taxon>
        <taxon>Streptosporangiaceae</taxon>
        <taxon>Nonomuraea</taxon>
    </lineage>
</organism>
<keyword evidence="2" id="KW-1185">Reference proteome</keyword>
<accession>A0ABP6WDY4</accession>
<comment type="caution">
    <text evidence="1">The sequence shown here is derived from an EMBL/GenBank/DDBJ whole genome shotgun (WGS) entry which is preliminary data.</text>
</comment>
<evidence type="ECO:0000313" key="1">
    <source>
        <dbReference type="EMBL" id="GAA3550465.1"/>
    </source>
</evidence>
<reference evidence="2" key="1">
    <citation type="journal article" date="2019" name="Int. J. Syst. Evol. Microbiol.">
        <title>The Global Catalogue of Microorganisms (GCM) 10K type strain sequencing project: providing services to taxonomists for standard genome sequencing and annotation.</title>
        <authorList>
            <consortium name="The Broad Institute Genomics Platform"/>
            <consortium name="The Broad Institute Genome Sequencing Center for Infectious Disease"/>
            <person name="Wu L."/>
            <person name="Ma J."/>
        </authorList>
    </citation>
    <scope>NUCLEOTIDE SEQUENCE [LARGE SCALE GENOMIC DNA]</scope>
    <source>
        <strain evidence="2">JCM 17326</strain>
    </source>
</reference>
<dbReference type="RefSeq" id="WP_345562669.1">
    <property type="nucleotide sequence ID" value="NZ_BAABDQ010000006.1"/>
</dbReference>
<evidence type="ECO:0000313" key="2">
    <source>
        <dbReference type="Proteomes" id="UP001500630"/>
    </source>
</evidence>
<name>A0ABP6WDY4_9ACTN</name>
<dbReference type="EMBL" id="BAABDQ010000006">
    <property type="protein sequence ID" value="GAA3550465.1"/>
    <property type="molecule type" value="Genomic_DNA"/>
</dbReference>
<gene>
    <name evidence="1" type="ORF">GCM10022419_033370</name>
</gene>
<proteinExistence type="predicted"/>
<sequence length="85" mass="9163">MHLPTVPVDATAIKPQHLVQTDEQLVRVRDKYSAGPGQLVFVWVAAGPIDDSLPRIGTIEVGVGDTVQCVRVADWLASMRQAVTA</sequence>